<protein>
    <submittedName>
        <fullName evidence="3">Protein tyrosine phosphatase</fullName>
    </submittedName>
</protein>
<organism evidence="3 4">
    <name type="scientific">Methanoplanus limicola DSM 2279</name>
    <dbReference type="NCBI Taxonomy" id="937775"/>
    <lineage>
        <taxon>Archaea</taxon>
        <taxon>Methanobacteriati</taxon>
        <taxon>Methanobacteriota</taxon>
        <taxon>Stenosarchaea group</taxon>
        <taxon>Methanomicrobia</taxon>
        <taxon>Methanomicrobiales</taxon>
        <taxon>Methanomicrobiaceae</taxon>
        <taxon>Methanoplanus</taxon>
    </lineage>
</organism>
<name>H1YZ92_9EURY</name>
<dbReference type="AlphaFoldDB" id="H1YZ92"/>
<reference evidence="3 4" key="1">
    <citation type="submission" date="2011-10" db="EMBL/GenBank/DDBJ databases">
        <title>The Improved High-Quality Draft genome of Methanoplanus limicola DSM 2279.</title>
        <authorList>
            <consortium name="US DOE Joint Genome Institute (JGI-PGF)"/>
            <person name="Lucas S."/>
            <person name="Copeland A."/>
            <person name="Lapidus A."/>
            <person name="Glavina del Rio T."/>
            <person name="Dalin E."/>
            <person name="Tice H."/>
            <person name="Bruce D."/>
            <person name="Goodwin L."/>
            <person name="Pitluck S."/>
            <person name="Peters L."/>
            <person name="Mikhailova N."/>
            <person name="Lu M."/>
            <person name="Kyrpides N."/>
            <person name="Mavromatis K."/>
            <person name="Ivanova N."/>
            <person name="Markowitz V."/>
            <person name="Cheng J.-F."/>
            <person name="Hugenholtz P."/>
            <person name="Woyke T."/>
            <person name="Wu D."/>
            <person name="Wirth R."/>
            <person name="Brambilla E.-M."/>
            <person name="Klenk H.-P."/>
            <person name="Eisen J.A."/>
        </authorList>
    </citation>
    <scope>NUCLEOTIDE SEQUENCE [LARGE SCALE GENOMIC DNA]</scope>
    <source>
        <strain evidence="3 4">DSM 2279</strain>
    </source>
</reference>
<dbReference type="SMART" id="SM00226">
    <property type="entry name" value="LMWPc"/>
    <property type="match status" value="1"/>
</dbReference>
<dbReference type="InParanoid" id="H1YZ92"/>
<sequence length="136" mass="15138">MVKKQKILFICTYNSVRSQMAEAIINSRYSEKFHADSAGLIPGGVDPYAISALNMRGIDTSGLTSKSIGRISDRKYSMIIFLCENARMRAHYLPVSDRTECRLVSLPPAEGGDPVLAYSRLADILINMFETDPLFN</sequence>
<feature type="domain" description="Phosphotyrosine protein phosphatase I" evidence="2">
    <location>
        <begin position="5"/>
        <end position="131"/>
    </location>
</feature>
<evidence type="ECO:0000313" key="3">
    <source>
        <dbReference type="EMBL" id="EHQ35116.1"/>
    </source>
</evidence>
<dbReference type="SUPFAM" id="SSF52788">
    <property type="entry name" value="Phosphotyrosine protein phosphatases I"/>
    <property type="match status" value="1"/>
</dbReference>
<dbReference type="InterPro" id="IPR023485">
    <property type="entry name" value="Ptyr_pPase"/>
</dbReference>
<dbReference type="RefSeq" id="WP_004076847.1">
    <property type="nucleotide sequence ID" value="NZ_CM001436.1"/>
</dbReference>
<dbReference type="Proteomes" id="UP000005741">
    <property type="component" value="Chromosome"/>
</dbReference>
<evidence type="ECO:0000313" key="4">
    <source>
        <dbReference type="Proteomes" id="UP000005741"/>
    </source>
</evidence>
<dbReference type="EMBL" id="CM001436">
    <property type="protein sequence ID" value="EHQ35116.1"/>
    <property type="molecule type" value="Genomic_DNA"/>
</dbReference>
<dbReference type="InterPro" id="IPR036196">
    <property type="entry name" value="Ptyr_pPase_sf"/>
</dbReference>
<accession>H1YZ92</accession>
<dbReference type="GO" id="GO:0046685">
    <property type="term" value="P:response to arsenic-containing substance"/>
    <property type="evidence" value="ECO:0007669"/>
    <property type="project" value="UniProtKB-KW"/>
</dbReference>
<dbReference type="OrthoDB" id="295776at2157"/>
<dbReference type="PANTHER" id="PTHR43428:SF1">
    <property type="entry name" value="ARSENATE REDUCTASE"/>
    <property type="match status" value="1"/>
</dbReference>
<dbReference type="HOGENOM" id="CLU_071415_3_0_2"/>
<dbReference type="STRING" id="937775.Metlim_0994"/>
<keyword evidence="4" id="KW-1185">Reference proteome</keyword>
<dbReference type="Gene3D" id="3.40.50.2300">
    <property type="match status" value="1"/>
</dbReference>
<evidence type="ECO:0000259" key="2">
    <source>
        <dbReference type="SMART" id="SM00226"/>
    </source>
</evidence>
<evidence type="ECO:0000256" key="1">
    <source>
        <dbReference type="ARBA" id="ARBA00022849"/>
    </source>
</evidence>
<gene>
    <name evidence="3" type="ORF">Metlim_0994</name>
</gene>
<dbReference type="Pfam" id="PF01451">
    <property type="entry name" value="LMWPc"/>
    <property type="match status" value="1"/>
</dbReference>
<dbReference type="PANTHER" id="PTHR43428">
    <property type="entry name" value="ARSENATE REDUCTASE"/>
    <property type="match status" value="1"/>
</dbReference>
<proteinExistence type="predicted"/>
<keyword evidence="1" id="KW-0059">Arsenical resistance</keyword>